<feature type="coiled-coil region" evidence="1">
    <location>
        <begin position="72"/>
        <end position="130"/>
    </location>
</feature>
<gene>
    <name evidence="3" type="ORF">LRLP16767_LR202_02135</name>
</gene>
<proteinExistence type="predicted"/>
<dbReference type="RefSeq" id="WP_231125432.1">
    <property type="nucleotide sequence ID" value="NZ_LN887683.1"/>
</dbReference>
<keyword evidence="2" id="KW-0472">Membrane</keyword>
<keyword evidence="2" id="KW-1133">Transmembrane helix</keyword>
<evidence type="ECO:0000256" key="2">
    <source>
        <dbReference type="SAM" id="Phobius"/>
    </source>
</evidence>
<accession>A0A0U5FE81</accession>
<keyword evidence="2" id="KW-0812">Transmembrane</keyword>
<keyword evidence="1" id="KW-0175">Coiled coil</keyword>
<dbReference type="Proteomes" id="UP000235484">
    <property type="component" value="Unassembled WGS sequence"/>
</dbReference>
<organism evidence="3 4">
    <name type="scientific">Limosilactobacillus reuteri</name>
    <name type="common">Lactobacillus reuteri</name>
    <dbReference type="NCBI Taxonomy" id="1598"/>
    <lineage>
        <taxon>Bacteria</taxon>
        <taxon>Bacillati</taxon>
        <taxon>Bacillota</taxon>
        <taxon>Bacilli</taxon>
        <taxon>Lactobacillales</taxon>
        <taxon>Lactobacillaceae</taxon>
        <taxon>Limosilactobacillus</taxon>
    </lineage>
</organism>
<name>A0A0U5FE81_LIMRT</name>
<dbReference type="AlphaFoldDB" id="A0A0U5FE81"/>
<dbReference type="EMBL" id="LN887683">
    <property type="protein sequence ID" value="CUR42467.1"/>
    <property type="molecule type" value="Genomic_DNA"/>
</dbReference>
<evidence type="ECO:0000256" key="1">
    <source>
        <dbReference type="SAM" id="Coils"/>
    </source>
</evidence>
<feature type="transmembrane region" description="Helical" evidence="2">
    <location>
        <begin position="25"/>
        <end position="56"/>
    </location>
</feature>
<sequence length="197" mass="22243">MNTESNKKEPQFWKGDPSGGFATGLVAGFIIGLINICSFNIPWLGRICFIVIWLVMGTQPRFKDTRTPEEIAKDKEERDQKFEEIREQAKAREAERQATKEQKREAKMQKNELKLQKNQLKIQKHQLKNRNKIKCPKCRSTNVQPLGVHKKGFSVGKAVAGIVLAHGTVVGPLAGFAGKNSKKTDFVCMNCGKQFKK</sequence>
<evidence type="ECO:0000313" key="4">
    <source>
        <dbReference type="Proteomes" id="UP000235484"/>
    </source>
</evidence>
<protein>
    <submittedName>
        <fullName evidence="3">Uncharacterized protein</fullName>
    </submittedName>
</protein>
<reference evidence="4" key="1">
    <citation type="submission" date="2015-10" db="EMBL/GenBank/DDBJ databases">
        <authorList>
            <person name="Crossman L.C."/>
        </authorList>
    </citation>
    <scope>NUCLEOTIDE SEQUENCE [LARGE SCALE GENOMIC DNA]</scope>
    <source>
        <strain evidence="4">20-2</strain>
    </source>
</reference>
<evidence type="ECO:0000313" key="3">
    <source>
        <dbReference type="EMBL" id="CUR42467.1"/>
    </source>
</evidence>